<dbReference type="Gene3D" id="1.10.12.10">
    <property type="entry name" value="Lyase 2-enoyl-coa Hydratase, Chain A, domain 2"/>
    <property type="match status" value="1"/>
</dbReference>
<dbReference type="InterPro" id="IPR001753">
    <property type="entry name" value="Enoyl-CoA_hydra/iso"/>
</dbReference>
<evidence type="ECO:0000313" key="6">
    <source>
        <dbReference type="Proteomes" id="UP000799766"/>
    </source>
</evidence>
<dbReference type="Proteomes" id="UP000799766">
    <property type="component" value="Unassembled WGS sequence"/>
</dbReference>
<dbReference type="PANTHER" id="PTHR11941:SF68">
    <property type="entry name" value="CARNITINYL-COA DEHYDRATASE"/>
    <property type="match status" value="1"/>
</dbReference>
<evidence type="ECO:0000313" key="5">
    <source>
        <dbReference type="EMBL" id="KAF2460284.1"/>
    </source>
</evidence>
<dbReference type="PROSITE" id="PS00166">
    <property type="entry name" value="ENOYL_COA_HYDRATASE"/>
    <property type="match status" value="1"/>
</dbReference>
<dbReference type="EMBL" id="MU001673">
    <property type="protein sequence ID" value="KAF2460284.1"/>
    <property type="molecule type" value="Genomic_DNA"/>
</dbReference>
<protein>
    <submittedName>
        <fullName evidence="5">Enoyl-CoA hydratase-like protein</fullName>
    </submittedName>
</protein>
<dbReference type="OrthoDB" id="2139957at2759"/>
<dbReference type="SUPFAM" id="SSF52096">
    <property type="entry name" value="ClpP/crotonase"/>
    <property type="match status" value="1"/>
</dbReference>
<dbReference type="PANTHER" id="PTHR11941">
    <property type="entry name" value="ENOYL-COA HYDRATASE-RELATED"/>
    <property type="match status" value="1"/>
</dbReference>
<evidence type="ECO:0000256" key="2">
    <source>
        <dbReference type="ARBA" id="ARBA00023026"/>
    </source>
</evidence>
<keyword evidence="2" id="KW-0843">Virulence</keyword>
<dbReference type="AlphaFoldDB" id="A0A6A6P8P1"/>
<reference evidence="5" key="1">
    <citation type="journal article" date="2020" name="Stud. Mycol.">
        <title>101 Dothideomycetes genomes: a test case for predicting lifestyles and emergence of pathogens.</title>
        <authorList>
            <person name="Haridas S."/>
            <person name="Albert R."/>
            <person name="Binder M."/>
            <person name="Bloem J."/>
            <person name="Labutti K."/>
            <person name="Salamov A."/>
            <person name="Andreopoulos B."/>
            <person name="Baker S."/>
            <person name="Barry K."/>
            <person name="Bills G."/>
            <person name="Bluhm B."/>
            <person name="Cannon C."/>
            <person name="Castanera R."/>
            <person name="Culley D."/>
            <person name="Daum C."/>
            <person name="Ezra D."/>
            <person name="Gonzalez J."/>
            <person name="Henrissat B."/>
            <person name="Kuo A."/>
            <person name="Liang C."/>
            <person name="Lipzen A."/>
            <person name="Lutzoni F."/>
            <person name="Magnuson J."/>
            <person name="Mondo S."/>
            <person name="Nolan M."/>
            <person name="Ohm R."/>
            <person name="Pangilinan J."/>
            <person name="Park H.-J."/>
            <person name="Ramirez L."/>
            <person name="Alfaro M."/>
            <person name="Sun H."/>
            <person name="Tritt A."/>
            <person name="Yoshinaga Y."/>
            <person name="Zwiers L.-H."/>
            <person name="Turgeon B."/>
            <person name="Goodwin S."/>
            <person name="Spatafora J."/>
            <person name="Crous P."/>
            <person name="Grigoriev I."/>
        </authorList>
    </citation>
    <scope>NUCLEOTIDE SEQUENCE</scope>
    <source>
        <strain evidence="5">ATCC 16933</strain>
    </source>
</reference>
<dbReference type="GO" id="GO:0005739">
    <property type="term" value="C:mitochondrion"/>
    <property type="evidence" value="ECO:0007669"/>
    <property type="project" value="TreeGrafter"/>
</dbReference>
<dbReference type="GO" id="GO:0006635">
    <property type="term" value="P:fatty acid beta-oxidation"/>
    <property type="evidence" value="ECO:0007669"/>
    <property type="project" value="TreeGrafter"/>
</dbReference>
<organism evidence="5 6">
    <name type="scientific">Lineolata rhizophorae</name>
    <dbReference type="NCBI Taxonomy" id="578093"/>
    <lineage>
        <taxon>Eukaryota</taxon>
        <taxon>Fungi</taxon>
        <taxon>Dikarya</taxon>
        <taxon>Ascomycota</taxon>
        <taxon>Pezizomycotina</taxon>
        <taxon>Dothideomycetes</taxon>
        <taxon>Dothideomycetes incertae sedis</taxon>
        <taxon>Lineolatales</taxon>
        <taxon>Lineolataceae</taxon>
        <taxon>Lineolata</taxon>
    </lineage>
</organism>
<dbReference type="Gene3D" id="3.90.226.10">
    <property type="entry name" value="2-enoyl-CoA Hydratase, Chain A, domain 1"/>
    <property type="match status" value="1"/>
</dbReference>
<dbReference type="InterPro" id="IPR018376">
    <property type="entry name" value="Enoyl-CoA_hyd/isom_CS"/>
</dbReference>
<comment type="similarity">
    <text evidence="1 4">Belongs to the enoyl-CoA hydratase/isomerase family.</text>
</comment>
<evidence type="ECO:0000256" key="4">
    <source>
        <dbReference type="RuleBase" id="RU003707"/>
    </source>
</evidence>
<dbReference type="InterPro" id="IPR014748">
    <property type="entry name" value="Enoyl-CoA_hydra_C"/>
</dbReference>
<dbReference type="GO" id="GO:0016829">
    <property type="term" value="F:lyase activity"/>
    <property type="evidence" value="ECO:0007669"/>
    <property type="project" value="UniProtKB-KW"/>
</dbReference>
<keyword evidence="3" id="KW-0456">Lyase</keyword>
<keyword evidence="6" id="KW-1185">Reference proteome</keyword>
<accession>A0A6A6P8P1</accession>
<name>A0A6A6P8P1_9PEZI</name>
<evidence type="ECO:0000256" key="3">
    <source>
        <dbReference type="ARBA" id="ARBA00023239"/>
    </source>
</evidence>
<proteinExistence type="inferred from homology"/>
<sequence>MSSPPPPTTTPPPPVSPTTCLLSYPAPHVLLVTINRPRAHNALTFAAHWELDAVFDWLDREPTLRVAVVTGAGDKAFCAGQDLIEVERLRAGPARPPAEAGSVRLPPGGFAGLSRRKGKKPVIAAVNGLALGGGFEIVLNCDMIVASPTATFGLPEALRGIYAAAGGPARLVRTVGLPLASEIALAGRVLSAAEALSARLVNRVADRPGTEAVVREALRLADGIAAISPDAAVVTRAALREAWERGNVEAATESVLERYHAALMEAENTREGLAAFKEKRKPVWKPSKL</sequence>
<evidence type="ECO:0000256" key="1">
    <source>
        <dbReference type="ARBA" id="ARBA00005254"/>
    </source>
</evidence>
<dbReference type="Pfam" id="PF00378">
    <property type="entry name" value="ECH_1"/>
    <property type="match status" value="1"/>
</dbReference>
<dbReference type="InterPro" id="IPR029045">
    <property type="entry name" value="ClpP/crotonase-like_dom_sf"/>
</dbReference>
<dbReference type="CDD" id="cd06558">
    <property type="entry name" value="crotonase-like"/>
    <property type="match status" value="1"/>
</dbReference>
<gene>
    <name evidence="5" type="ORF">BDY21DRAFT_334913</name>
</gene>